<proteinExistence type="predicted"/>
<dbReference type="Pfam" id="PF06133">
    <property type="entry name" value="Com_YlbF"/>
    <property type="match status" value="1"/>
</dbReference>
<organism evidence="1 2">
    <name type="scientific">Sharpea porci</name>
    <dbReference type="NCBI Taxonomy" id="2652286"/>
    <lineage>
        <taxon>Bacteria</taxon>
        <taxon>Bacillati</taxon>
        <taxon>Bacillota</taxon>
        <taxon>Erysipelotrichia</taxon>
        <taxon>Erysipelotrichales</taxon>
        <taxon>Coprobacillaceae</taxon>
        <taxon>Sharpea</taxon>
    </lineage>
</organism>
<dbReference type="InterPro" id="IPR023378">
    <property type="entry name" value="YheA/YmcA-like_dom_sf"/>
</dbReference>
<dbReference type="RefSeq" id="WP_154516881.1">
    <property type="nucleotide sequence ID" value="NZ_VUNM01000020.1"/>
</dbReference>
<dbReference type="InterPro" id="IPR010368">
    <property type="entry name" value="Com_YlbF"/>
</dbReference>
<name>A0A844FVJ8_9FIRM</name>
<dbReference type="AlphaFoldDB" id="A0A844FVJ8"/>
<accession>A0A844FVJ8</accession>
<dbReference type="EMBL" id="VUNM01000020">
    <property type="protein sequence ID" value="MST89606.1"/>
    <property type="molecule type" value="Genomic_DNA"/>
</dbReference>
<dbReference type="SUPFAM" id="SSF158622">
    <property type="entry name" value="YheA/YmcA-like"/>
    <property type="match status" value="1"/>
</dbReference>
<dbReference type="Proteomes" id="UP000442619">
    <property type="component" value="Unassembled WGS sequence"/>
</dbReference>
<keyword evidence="2" id="KW-1185">Reference proteome</keyword>
<protein>
    <submittedName>
        <fullName evidence="1">YlbF family regulator</fullName>
    </submittedName>
</protein>
<dbReference type="Gene3D" id="1.20.1500.10">
    <property type="entry name" value="YheA/YmcA-like"/>
    <property type="match status" value="1"/>
</dbReference>
<sequence>MNYNLIEELIESIHKEPYYLNFQQAYITLMNNQDVKSLMQTYERLNQEVAWRERYGSYIDNSQLKNDILEIRKQLVHIPEFQDYQEKLSLLNRELDILSEIIFHNISEELAIGRMGKVYARHCRKV</sequence>
<reference evidence="1 2" key="1">
    <citation type="submission" date="2019-08" db="EMBL/GenBank/DDBJ databases">
        <title>In-depth cultivation of the pig gut microbiome towards novel bacterial diversity and tailored functional studies.</title>
        <authorList>
            <person name="Wylensek D."/>
            <person name="Hitch T.C.A."/>
            <person name="Clavel T."/>
        </authorList>
    </citation>
    <scope>NUCLEOTIDE SEQUENCE [LARGE SCALE GENOMIC DNA]</scope>
    <source>
        <strain evidence="1 2">CA-Schmier-601-WT-3</strain>
    </source>
</reference>
<gene>
    <name evidence="1" type="ORF">FYJ79_08495</name>
</gene>
<comment type="caution">
    <text evidence="1">The sequence shown here is derived from an EMBL/GenBank/DDBJ whole genome shotgun (WGS) entry which is preliminary data.</text>
</comment>
<evidence type="ECO:0000313" key="2">
    <source>
        <dbReference type="Proteomes" id="UP000442619"/>
    </source>
</evidence>
<evidence type="ECO:0000313" key="1">
    <source>
        <dbReference type="EMBL" id="MST89606.1"/>
    </source>
</evidence>